<feature type="compositionally biased region" description="Polar residues" evidence="1">
    <location>
        <begin position="149"/>
        <end position="173"/>
    </location>
</feature>
<feature type="region of interest" description="Disordered" evidence="1">
    <location>
        <begin position="93"/>
        <end position="184"/>
    </location>
</feature>
<accession>A0A4U8UWP1</accession>
<feature type="compositionally biased region" description="Polar residues" evidence="1">
    <location>
        <begin position="95"/>
        <end position="104"/>
    </location>
</feature>
<dbReference type="EMBL" id="AZBU02000001">
    <property type="protein sequence ID" value="TMS37219.1"/>
    <property type="molecule type" value="Genomic_DNA"/>
</dbReference>
<sequence length="184" mass="19641">MSGFILLAGGEIDYGRGNVHRLTDYWTLDLTTFRWNQISAQMPVPLIEPRLTTADSGNVYVWGDFDEPLPGMPEEGTHLRVLKVTGFHLNAPPSYDQSQNYSQQPYPGAGGPTGPYPPAPGGGSYPGAGGPTVPNQNPYSQAGGYPGSSYPQPNQGPYGAQSNTGSGPQQSHYPPQDKKNCTIS</sequence>
<reference evidence="2 3" key="1">
    <citation type="journal article" date="2015" name="Genome Biol.">
        <title>Comparative genomics of Steinernema reveals deeply conserved gene regulatory networks.</title>
        <authorList>
            <person name="Dillman A.R."/>
            <person name="Macchietto M."/>
            <person name="Porter C.F."/>
            <person name="Rogers A."/>
            <person name="Williams B."/>
            <person name="Antoshechkin I."/>
            <person name="Lee M.M."/>
            <person name="Goodwin Z."/>
            <person name="Lu X."/>
            <person name="Lewis E.E."/>
            <person name="Goodrich-Blair H."/>
            <person name="Stock S.P."/>
            <person name="Adams B.J."/>
            <person name="Sternberg P.W."/>
            <person name="Mortazavi A."/>
        </authorList>
    </citation>
    <scope>NUCLEOTIDE SEQUENCE [LARGE SCALE GENOMIC DNA]</scope>
    <source>
        <strain evidence="2 3">ALL</strain>
    </source>
</reference>
<dbReference type="SUPFAM" id="SSF117281">
    <property type="entry name" value="Kelch motif"/>
    <property type="match status" value="1"/>
</dbReference>
<dbReference type="OrthoDB" id="5870046at2759"/>
<evidence type="ECO:0000313" key="2">
    <source>
        <dbReference type="EMBL" id="TMS37219.1"/>
    </source>
</evidence>
<evidence type="ECO:0000313" key="3">
    <source>
        <dbReference type="Proteomes" id="UP000298663"/>
    </source>
</evidence>
<evidence type="ECO:0000256" key="1">
    <source>
        <dbReference type="SAM" id="MobiDB-lite"/>
    </source>
</evidence>
<feature type="compositionally biased region" description="Basic and acidic residues" evidence="1">
    <location>
        <begin position="175"/>
        <end position="184"/>
    </location>
</feature>
<dbReference type="EMBL" id="CM016762">
    <property type="protein sequence ID" value="TMS37219.1"/>
    <property type="molecule type" value="Genomic_DNA"/>
</dbReference>
<dbReference type="AlphaFoldDB" id="A0A4U8UWP1"/>
<proteinExistence type="predicted"/>
<reference evidence="2 3" key="2">
    <citation type="journal article" date="2019" name="G3 (Bethesda)">
        <title>Hybrid Assembly of the Genome of the Entomopathogenic Nematode Steinernema carpocapsae Identifies the X-Chromosome.</title>
        <authorList>
            <person name="Serra L."/>
            <person name="Macchietto M."/>
            <person name="Macias-Munoz A."/>
            <person name="McGill C.J."/>
            <person name="Rodriguez I.M."/>
            <person name="Rodriguez B."/>
            <person name="Murad R."/>
            <person name="Mortazavi A."/>
        </authorList>
    </citation>
    <scope>NUCLEOTIDE SEQUENCE [LARGE SCALE GENOMIC DNA]</scope>
    <source>
        <strain evidence="2 3">ALL</strain>
    </source>
</reference>
<protein>
    <submittedName>
        <fullName evidence="2">Uncharacterized protein</fullName>
    </submittedName>
</protein>
<dbReference type="InterPro" id="IPR015915">
    <property type="entry name" value="Kelch-typ_b-propeller"/>
</dbReference>
<dbReference type="Gene3D" id="2.120.10.80">
    <property type="entry name" value="Kelch-type beta propeller"/>
    <property type="match status" value="1"/>
</dbReference>
<dbReference type="Proteomes" id="UP000298663">
    <property type="component" value="Chromosome X"/>
</dbReference>
<dbReference type="STRING" id="34508.A0A4U8UWP1"/>
<comment type="caution">
    <text evidence="2">The sequence shown here is derived from an EMBL/GenBank/DDBJ whole genome shotgun (WGS) entry which is preliminary data.</text>
</comment>
<keyword evidence="3" id="KW-1185">Reference proteome</keyword>
<gene>
    <name evidence="2" type="ORF">L596_004196</name>
</gene>
<organism evidence="2 3">
    <name type="scientific">Steinernema carpocapsae</name>
    <name type="common">Entomopathogenic nematode</name>
    <dbReference type="NCBI Taxonomy" id="34508"/>
    <lineage>
        <taxon>Eukaryota</taxon>
        <taxon>Metazoa</taxon>
        <taxon>Ecdysozoa</taxon>
        <taxon>Nematoda</taxon>
        <taxon>Chromadorea</taxon>
        <taxon>Rhabditida</taxon>
        <taxon>Tylenchina</taxon>
        <taxon>Panagrolaimomorpha</taxon>
        <taxon>Strongyloidoidea</taxon>
        <taxon>Steinernematidae</taxon>
        <taxon>Steinernema</taxon>
    </lineage>
</organism>
<feature type="compositionally biased region" description="Gly residues" evidence="1">
    <location>
        <begin position="121"/>
        <end position="130"/>
    </location>
</feature>
<name>A0A4U8UWP1_STECR</name>